<keyword evidence="4" id="KW-1185">Reference proteome</keyword>
<keyword evidence="2" id="KW-0472">Membrane</keyword>
<proteinExistence type="predicted"/>
<keyword evidence="2" id="KW-0812">Transmembrane</keyword>
<gene>
    <name evidence="3" type="ORF">OG727_24190</name>
</gene>
<keyword evidence="2" id="KW-1133">Transmembrane helix</keyword>
<name>A0ABZ1VPK0_9ACTN</name>
<dbReference type="Proteomes" id="UP001432292">
    <property type="component" value="Chromosome"/>
</dbReference>
<feature type="transmembrane region" description="Helical" evidence="2">
    <location>
        <begin position="6"/>
        <end position="26"/>
    </location>
</feature>
<reference evidence="3" key="1">
    <citation type="submission" date="2022-10" db="EMBL/GenBank/DDBJ databases">
        <title>The complete genomes of actinobacterial strains from the NBC collection.</title>
        <authorList>
            <person name="Joergensen T.S."/>
            <person name="Alvarez Arevalo M."/>
            <person name="Sterndorff E.B."/>
            <person name="Faurdal D."/>
            <person name="Vuksanovic O."/>
            <person name="Mourched A.-S."/>
            <person name="Charusanti P."/>
            <person name="Shaw S."/>
            <person name="Blin K."/>
            <person name="Weber T."/>
        </authorList>
    </citation>
    <scope>NUCLEOTIDE SEQUENCE</scope>
    <source>
        <strain evidence="3">NBC_01256</strain>
    </source>
</reference>
<feature type="region of interest" description="Disordered" evidence="1">
    <location>
        <begin position="61"/>
        <end position="99"/>
    </location>
</feature>
<evidence type="ECO:0000256" key="2">
    <source>
        <dbReference type="SAM" id="Phobius"/>
    </source>
</evidence>
<accession>A0ABZ1VPK0</accession>
<evidence type="ECO:0000313" key="3">
    <source>
        <dbReference type="EMBL" id="WUS25131.1"/>
    </source>
</evidence>
<protein>
    <submittedName>
        <fullName evidence="3">Uncharacterized protein</fullName>
    </submittedName>
</protein>
<evidence type="ECO:0000313" key="4">
    <source>
        <dbReference type="Proteomes" id="UP001432292"/>
    </source>
</evidence>
<organism evidence="3 4">
    <name type="scientific">Streptomyces caniferus</name>
    <dbReference type="NCBI Taxonomy" id="285557"/>
    <lineage>
        <taxon>Bacteria</taxon>
        <taxon>Bacillati</taxon>
        <taxon>Actinomycetota</taxon>
        <taxon>Actinomycetes</taxon>
        <taxon>Kitasatosporales</taxon>
        <taxon>Streptomycetaceae</taxon>
        <taxon>Streptomyces</taxon>
    </lineage>
</organism>
<evidence type="ECO:0000256" key="1">
    <source>
        <dbReference type="SAM" id="MobiDB-lite"/>
    </source>
</evidence>
<dbReference type="RefSeq" id="WP_329128422.1">
    <property type="nucleotide sequence ID" value="NZ_CP108473.1"/>
</dbReference>
<dbReference type="EMBL" id="CP108473">
    <property type="protein sequence ID" value="WUS25131.1"/>
    <property type="molecule type" value="Genomic_DNA"/>
</dbReference>
<feature type="transmembrane region" description="Helical" evidence="2">
    <location>
        <begin position="33"/>
        <end position="55"/>
    </location>
</feature>
<sequence length="99" mass="9970">MSEGTIAVVLIFTIVLAAACYAIYHLKSRPVRVVAVIGALAALVGALTPVVRVIVEQPVAPSTSTVAPKTVTGPEVAPSESATVSSVQASGSPQSTEGR</sequence>
<feature type="compositionally biased region" description="Polar residues" evidence="1">
    <location>
        <begin position="80"/>
        <end position="99"/>
    </location>
</feature>